<dbReference type="RefSeq" id="WP_014217180.1">
    <property type="nucleotide sequence ID" value="NZ_LWBO01000084.1"/>
</dbReference>
<evidence type="ECO:0000313" key="3">
    <source>
        <dbReference type="Proteomes" id="UP000192277"/>
    </source>
</evidence>
<reference evidence="2 3" key="1">
    <citation type="submission" date="2016-04" db="EMBL/GenBank/DDBJ databases">
        <authorList>
            <person name="Chen L."/>
            <person name="Zhuang W."/>
            <person name="Wang G."/>
        </authorList>
    </citation>
    <scope>NUCLEOTIDE SEQUENCE [LARGE SCALE GENOMIC DNA]</scope>
    <source>
        <strain evidence="3">GR20</strain>
    </source>
</reference>
<feature type="transmembrane region" description="Helical" evidence="1">
    <location>
        <begin position="65"/>
        <end position="87"/>
    </location>
</feature>
<keyword evidence="3" id="KW-1185">Reference proteome</keyword>
<keyword evidence="1" id="KW-0472">Membrane</keyword>
<protein>
    <recommendedName>
        <fullName evidence="4">DUF4260 domain-containing protein</fullName>
    </recommendedName>
</protein>
<evidence type="ECO:0000256" key="1">
    <source>
        <dbReference type="SAM" id="Phobius"/>
    </source>
</evidence>
<keyword evidence="1" id="KW-0812">Transmembrane</keyword>
<organism evidence="2 3">
    <name type="scientific">Niastella koreensis</name>
    <dbReference type="NCBI Taxonomy" id="354356"/>
    <lineage>
        <taxon>Bacteria</taxon>
        <taxon>Pseudomonadati</taxon>
        <taxon>Bacteroidota</taxon>
        <taxon>Chitinophagia</taxon>
        <taxon>Chitinophagales</taxon>
        <taxon>Chitinophagaceae</taxon>
        <taxon>Niastella</taxon>
    </lineage>
</organism>
<feature type="transmembrane region" description="Helical" evidence="1">
    <location>
        <begin position="12"/>
        <end position="30"/>
    </location>
</feature>
<name>A0ABX3NLP5_9BACT</name>
<comment type="caution">
    <text evidence="2">The sequence shown here is derived from an EMBL/GenBank/DDBJ whole genome shotgun (WGS) entry which is preliminary data.</text>
</comment>
<evidence type="ECO:0000313" key="2">
    <source>
        <dbReference type="EMBL" id="OQP39061.1"/>
    </source>
</evidence>
<dbReference type="InterPro" id="IPR025356">
    <property type="entry name" value="DUF4260"/>
</dbReference>
<proteinExistence type="predicted"/>
<dbReference type="Proteomes" id="UP000192277">
    <property type="component" value="Unassembled WGS sequence"/>
</dbReference>
<keyword evidence="1" id="KW-1133">Transmembrane helix</keyword>
<gene>
    <name evidence="2" type="ORF">A4D02_17135</name>
</gene>
<dbReference type="Pfam" id="PF14079">
    <property type="entry name" value="DUF4260"/>
    <property type="match status" value="1"/>
</dbReference>
<sequence length="119" mass="13533">MKRTIALEEAAMFGLSIFLFGKLSFAWWWYLVLILTPDFSALGYLVNTRIGAISYNFFHHKAVAIIVYIAGFYLNNEVVQLIGLILFGHSSMDRMLGYGLKYPDSFQNTHLGMIGKKSK</sequence>
<dbReference type="EMBL" id="LWBO01000084">
    <property type="protein sequence ID" value="OQP39061.1"/>
    <property type="molecule type" value="Genomic_DNA"/>
</dbReference>
<evidence type="ECO:0008006" key="4">
    <source>
        <dbReference type="Google" id="ProtNLM"/>
    </source>
</evidence>
<accession>A0ABX3NLP5</accession>